<keyword evidence="1" id="KW-0812">Transmembrane</keyword>
<keyword evidence="1" id="KW-0472">Membrane</keyword>
<keyword evidence="1" id="KW-1133">Transmembrane helix</keyword>
<dbReference type="Proteomes" id="UP000694700">
    <property type="component" value="Unplaced"/>
</dbReference>
<protein>
    <submittedName>
        <fullName evidence="2">Uncharacterized protein</fullName>
    </submittedName>
</protein>
<accession>A0A8C1XUU8</accession>
<organism evidence="2 3">
    <name type="scientific">Cyprinus carpio</name>
    <name type="common">Common carp</name>
    <dbReference type="NCBI Taxonomy" id="7962"/>
    <lineage>
        <taxon>Eukaryota</taxon>
        <taxon>Metazoa</taxon>
        <taxon>Chordata</taxon>
        <taxon>Craniata</taxon>
        <taxon>Vertebrata</taxon>
        <taxon>Euteleostomi</taxon>
        <taxon>Actinopterygii</taxon>
        <taxon>Neopterygii</taxon>
        <taxon>Teleostei</taxon>
        <taxon>Ostariophysi</taxon>
        <taxon>Cypriniformes</taxon>
        <taxon>Cyprinidae</taxon>
        <taxon>Cyprininae</taxon>
        <taxon>Cyprinus</taxon>
    </lineage>
</organism>
<dbReference type="AlphaFoldDB" id="A0A8C1XUU8"/>
<name>A0A8C1XUU8_CYPCA</name>
<sequence length="84" mass="9844">QSTWRNVCLLFRYIMSWSIPGSWRIPISFTQLIMATTLASLAWSRGNLCPMILTSEYRFLSEVLTWNQEQGKINFYLKCTICTI</sequence>
<evidence type="ECO:0000313" key="2">
    <source>
        <dbReference type="Ensembl" id="ENSCCRP00015086280.1"/>
    </source>
</evidence>
<reference evidence="2" key="1">
    <citation type="submission" date="2025-08" db="UniProtKB">
        <authorList>
            <consortium name="Ensembl"/>
        </authorList>
    </citation>
    <scope>IDENTIFICATION</scope>
</reference>
<proteinExistence type="predicted"/>
<dbReference type="Ensembl" id="ENSCCRT00015089077.1">
    <property type="protein sequence ID" value="ENSCCRP00015086280.1"/>
    <property type="gene ID" value="ENSCCRG00015034821.1"/>
</dbReference>
<evidence type="ECO:0000256" key="1">
    <source>
        <dbReference type="SAM" id="Phobius"/>
    </source>
</evidence>
<feature type="transmembrane region" description="Helical" evidence="1">
    <location>
        <begin position="23"/>
        <end position="43"/>
    </location>
</feature>
<evidence type="ECO:0000313" key="3">
    <source>
        <dbReference type="Proteomes" id="UP000694700"/>
    </source>
</evidence>